<dbReference type="Gene3D" id="3.40.50.2300">
    <property type="match status" value="1"/>
</dbReference>
<protein>
    <submittedName>
        <fullName evidence="6">Response regulator transcription factor</fullName>
    </submittedName>
</protein>
<dbReference type="PANTHER" id="PTHR48111">
    <property type="entry name" value="REGULATOR OF RPOS"/>
    <property type="match status" value="1"/>
</dbReference>
<feature type="modified residue" description="4-aspartylphosphate" evidence="2">
    <location>
        <position position="51"/>
    </location>
</feature>
<dbReference type="Pfam" id="PF00072">
    <property type="entry name" value="Response_reg"/>
    <property type="match status" value="1"/>
</dbReference>
<dbReference type="Gene3D" id="6.10.250.690">
    <property type="match status" value="1"/>
</dbReference>
<name>A0ABP9RJT2_9ACTN</name>
<dbReference type="Pfam" id="PF00486">
    <property type="entry name" value="Trans_reg_C"/>
    <property type="match status" value="1"/>
</dbReference>
<dbReference type="InterPro" id="IPR001867">
    <property type="entry name" value="OmpR/PhoB-type_DNA-bd"/>
</dbReference>
<evidence type="ECO:0000256" key="1">
    <source>
        <dbReference type="ARBA" id="ARBA00023125"/>
    </source>
</evidence>
<dbReference type="CDD" id="cd00383">
    <property type="entry name" value="trans_reg_C"/>
    <property type="match status" value="1"/>
</dbReference>
<dbReference type="RefSeq" id="WP_345626224.1">
    <property type="nucleotide sequence ID" value="NZ_BAABJQ010000002.1"/>
</dbReference>
<organism evidence="6 7">
    <name type="scientific">Rugosimonospora acidiphila</name>
    <dbReference type="NCBI Taxonomy" id="556531"/>
    <lineage>
        <taxon>Bacteria</taxon>
        <taxon>Bacillati</taxon>
        <taxon>Actinomycetota</taxon>
        <taxon>Actinomycetes</taxon>
        <taxon>Micromonosporales</taxon>
        <taxon>Micromonosporaceae</taxon>
        <taxon>Rugosimonospora</taxon>
    </lineage>
</organism>
<keyword evidence="1 3" id="KW-0238">DNA-binding</keyword>
<dbReference type="SUPFAM" id="SSF46894">
    <property type="entry name" value="C-terminal effector domain of the bipartite response regulators"/>
    <property type="match status" value="1"/>
</dbReference>
<dbReference type="PROSITE" id="PS50110">
    <property type="entry name" value="RESPONSE_REGULATORY"/>
    <property type="match status" value="1"/>
</dbReference>
<dbReference type="SMART" id="SM00448">
    <property type="entry name" value="REC"/>
    <property type="match status" value="1"/>
</dbReference>
<dbReference type="PANTHER" id="PTHR48111:SF36">
    <property type="entry name" value="TRANSCRIPTIONAL REGULATORY PROTEIN CUTR"/>
    <property type="match status" value="1"/>
</dbReference>
<proteinExistence type="predicted"/>
<dbReference type="InterPro" id="IPR036388">
    <property type="entry name" value="WH-like_DNA-bd_sf"/>
</dbReference>
<feature type="DNA-binding region" description="OmpR/PhoB-type" evidence="3">
    <location>
        <begin position="124"/>
        <end position="219"/>
    </location>
</feature>
<dbReference type="InterPro" id="IPR001789">
    <property type="entry name" value="Sig_transdc_resp-reg_receiver"/>
</dbReference>
<dbReference type="PROSITE" id="PS51755">
    <property type="entry name" value="OMPR_PHOB"/>
    <property type="match status" value="1"/>
</dbReference>
<dbReference type="InterPro" id="IPR011006">
    <property type="entry name" value="CheY-like_superfamily"/>
</dbReference>
<feature type="domain" description="OmpR/PhoB-type" evidence="5">
    <location>
        <begin position="124"/>
        <end position="219"/>
    </location>
</feature>
<dbReference type="InterPro" id="IPR039420">
    <property type="entry name" value="WalR-like"/>
</dbReference>
<dbReference type="Proteomes" id="UP001501570">
    <property type="component" value="Unassembled WGS sequence"/>
</dbReference>
<evidence type="ECO:0000313" key="6">
    <source>
        <dbReference type="EMBL" id="GAA5179151.1"/>
    </source>
</evidence>
<comment type="caution">
    <text evidence="6">The sequence shown here is derived from an EMBL/GenBank/DDBJ whole genome shotgun (WGS) entry which is preliminary data.</text>
</comment>
<evidence type="ECO:0000313" key="7">
    <source>
        <dbReference type="Proteomes" id="UP001501570"/>
    </source>
</evidence>
<evidence type="ECO:0000256" key="2">
    <source>
        <dbReference type="PROSITE-ProRule" id="PRU00169"/>
    </source>
</evidence>
<feature type="domain" description="Response regulatory" evidence="4">
    <location>
        <begin position="2"/>
        <end position="116"/>
    </location>
</feature>
<evidence type="ECO:0000256" key="3">
    <source>
        <dbReference type="PROSITE-ProRule" id="PRU01091"/>
    </source>
</evidence>
<keyword evidence="2" id="KW-0597">Phosphoprotein</keyword>
<evidence type="ECO:0000259" key="5">
    <source>
        <dbReference type="PROSITE" id="PS51755"/>
    </source>
</evidence>
<accession>A0ABP9RJT2</accession>
<dbReference type="EMBL" id="BAABJQ010000002">
    <property type="protein sequence ID" value="GAA5179151.1"/>
    <property type="molecule type" value="Genomic_DNA"/>
</dbReference>
<reference evidence="7" key="1">
    <citation type="journal article" date="2019" name="Int. J. Syst. Evol. Microbiol.">
        <title>The Global Catalogue of Microorganisms (GCM) 10K type strain sequencing project: providing services to taxonomists for standard genome sequencing and annotation.</title>
        <authorList>
            <consortium name="The Broad Institute Genomics Platform"/>
            <consortium name="The Broad Institute Genome Sequencing Center for Infectious Disease"/>
            <person name="Wu L."/>
            <person name="Ma J."/>
        </authorList>
    </citation>
    <scope>NUCLEOTIDE SEQUENCE [LARGE SCALE GENOMIC DNA]</scope>
    <source>
        <strain evidence="7">JCM 18304</strain>
    </source>
</reference>
<keyword evidence="7" id="KW-1185">Reference proteome</keyword>
<dbReference type="Gene3D" id="1.10.10.10">
    <property type="entry name" value="Winged helix-like DNA-binding domain superfamily/Winged helix DNA-binding domain"/>
    <property type="match status" value="1"/>
</dbReference>
<dbReference type="SUPFAM" id="SSF52172">
    <property type="entry name" value="CheY-like"/>
    <property type="match status" value="1"/>
</dbReference>
<sequence>MRVLIVEDDAQVRAAVAAALRSAGLAVDEAADWAHADLSLTVNAYDCLILDRILTDGDSAGQLYGRRQQGMTVPVLMLTALDDEHDRVGGFEAGADDYVAKPFFTTELVQRVRALCRRGGVTRPAILRVGDVEMDTARREVRRAGVLLILTPKEFAVLEMLMLRDPAVVSRADLIEHCWDELADPASNVVDVIVAQLRRKLGEPALIATVRGAGYRLLSVP</sequence>
<dbReference type="SMART" id="SM00862">
    <property type="entry name" value="Trans_reg_C"/>
    <property type="match status" value="1"/>
</dbReference>
<gene>
    <name evidence="6" type="ORF">GCM10023322_08290</name>
</gene>
<evidence type="ECO:0000259" key="4">
    <source>
        <dbReference type="PROSITE" id="PS50110"/>
    </source>
</evidence>
<dbReference type="InterPro" id="IPR016032">
    <property type="entry name" value="Sig_transdc_resp-reg_C-effctor"/>
</dbReference>